<dbReference type="Proteomes" id="UP000198287">
    <property type="component" value="Unassembled WGS sequence"/>
</dbReference>
<keyword evidence="2" id="KW-0418">Kinase</keyword>
<keyword evidence="3" id="KW-1185">Reference proteome</keyword>
<dbReference type="OrthoDB" id="6365338at2759"/>
<dbReference type="OMA" id="LWTHNSE"/>
<dbReference type="InterPro" id="IPR003598">
    <property type="entry name" value="Ig_sub2"/>
</dbReference>
<dbReference type="InterPro" id="IPR007110">
    <property type="entry name" value="Ig-like_dom"/>
</dbReference>
<dbReference type="GO" id="GO:0032589">
    <property type="term" value="C:neuron projection membrane"/>
    <property type="evidence" value="ECO:0007669"/>
    <property type="project" value="TreeGrafter"/>
</dbReference>
<evidence type="ECO:0000313" key="3">
    <source>
        <dbReference type="Proteomes" id="UP000198287"/>
    </source>
</evidence>
<dbReference type="AlphaFoldDB" id="A0A226EW61"/>
<protein>
    <submittedName>
        <fullName evidence="2">Myosin light chain kinase, smooth muscle</fullName>
    </submittedName>
</protein>
<dbReference type="CDD" id="cd00096">
    <property type="entry name" value="Ig"/>
    <property type="match status" value="1"/>
</dbReference>
<dbReference type="EMBL" id="LNIX01000001">
    <property type="protein sequence ID" value="OXA61885.1"/>
    <property type="molecule type" value="Genomic_DNA"/>
</dbReference>
<name>A0A226EW61_FOLCA</name>
<comment type="caution">
    <text evidence="2">The sequence shown here is derived from an EMBL/GenBank/DDBJ whole genome shotgun (WGS) entry which is preliminary data.</text>
</comment>
<dbReference type="InterPro" id="IPR013783">
    <property type="entry name" value="Ig-like_fold"/>
</dbReference>
<dbReference type="GO" id="GO:0050808">
    <property type="term" value="P:synapse organization"/>
    <property type="evidence" value="ECO:0007669"/>
    <property type="project" value="TreeGrafter"/>
</dbReference>
<accession>A0A226EW61</accession>
<dbReference type="Gene3D" id="2.60.40.10">
    <property type="entry name" value="Immunoglobulins"/>
    <property type="match status" value="1"/>
</dbReference>
<dbReference type="Pfam" id="PF13927">
    <property type="entry name" value="Ig_3"/>
    <property type="match status" value="1"/>
</dbReference>
<organism evidence="2 3">
    <name type="scientific">Folsomia candida</name>
    <name type="common">Springtail</name>
    <dbReference type="NCBI Taxonomy" id="158441"/>
    <lineage>
        <taxon>Eukaryota</taxon>
        <taxon>Metazoa</taxon>
        <taxon>Ecdysozoa</taxon>
        <taxon>Arthropoda</taxon>
        <taxon>Hexapoda</taxon>
        <taxon>Collembola</taxon>
        <taxon>Entomobryomorpha</taxon>
        <taxon>Isotomoidea</taxon>
        <taxon>Isotomidae</taxon>
        <taxon>Proisotominae</taxon>
        <taxon>Folsomia</taxon>
    </lineage>
</organism>
<dbReference type="FunFam" id="2.60.40.10:FF:000533">
    <property type="entry name" value="Uncharacterized protein, isoform A"/>
    <property type="match status" value="1"/>
</dbReference>
<dbReference type="PANTHER" id="PTHR23279">
    <property type="entry name" value="DEFECTIVE PROBOSCIS EXTENSION RESPONSE DPR -RELATED"/>
    <property type="match status" value="1"/>
</dbReference>
<dbReference type="SMART" id="SM00409">
    <property type="entry name" value="IG"/>
    <property type="match status" value="1"/>
</dbReference>
<evidence type="ECO:0000259" key="1">
    <source>
        <dbReference type="PROSITE" id="PS50835"/>
    </source>
</evidence>
<evidence type="ECO:0000313" key="2">
    <source>
        <dbReference type="EMBL" id="OXA61885.1"/>
    </source>
</evidence>
<dbReference type="STRING" id="158441.A0A226EW61"/>
<proteinExistence type="predicted"/>
<dbReference type="SMART" id="SM00408">
    <property type="entry name" value="IGc2"/>
    <property type="match status" value="1"/>
</dbReference>
<dbReference type="PANTHER" id="PTHR23279:SF13">
    <property type="entry name" value="DEFECTIVE PROBOSCIS EXTENSION RESPONSE 21"/>
    <property type="match status" value="1"/>
</dbReference>
<dbReference type="InterPro" id="IPR037448">
    <property type="entry name" value="Zig-8"/>
</dbReference>
<reference evidence="2 3" key="1">
    <citation type="submission" date="2015-12" db="EMBL/GenBank/DDBJ databases">
        <title>The genome of Folsomia candida.</title>
        <authorList>
            <person name="Faddeeva A."/>
            <person name="Derks M.F."/>
            <person name="Anvar Y."/>
            <person name="Smit S."/>
            <person name="Van Straalen N."/>
            <person name="Roelofs D."/>
        </authorList>
    </citation>
    <scope>NUCLEOTIDE SEQUENCE [LARGE SCALE GENOMIC DNA]</scope>
    <source>
        <strain evidence="2 3">VU population</strain>
        <tissue evidence="2">Whole body</tissue>
    </source>
</reference>
<dbReference type="InterPro" id="IPR003599">
    <property type="entry name" value="Ig_sub"/>
</dbReference>
<dbReference type="PROSITE" id="PS50835">
    <property type="entry name" value="IG_LIKE"/>
    <property type="match status" value="1"/>
</dbReference>
<dbReference type="InterPro" id="IPR036179">
    <property type="entry name" value="Ig-like_dom_sf"/>
</dbReference>
<dbReference type="SUPFAM" id="SSF48726">
    <property type="entry name" value="Immunoglobulin"/>
    <property type="match status" value="1"/>
</dbReference>
<sequence length="127" mass="13762">MGSPEMYINRGSTINLTCVVEHSPEPPANILWTHNNQEINYDSPRGGVSVITEKGDVTVSYLLIQKARPSDTGRYSCAPTSANAQEIQVHVLNDLRGPAAMQHGGQLKLEYPLSAFLLSISVLVLGT</sequence>
<dbReference type="GO" id="GO:0016301">
    <property type="term" value="F:kinase activity"/>
    <property type="evidence" value="ECO:0007669"/>
    <property type="project" value="UniProtKB-KW"/>
</dbReference>
<keyword evidence="2" id="KW-0808">Transferase</keyword>
<feature type="domain" description="Ig-like" evidence="1">
    <location>
        <begin position="1"/>
        <end position="88"/>
    </location>
</feature>
<gene>
    <name evidence="2" type="ORF">Fcan01_03082</name>
</gene>